<reference evidence="3" key="1">
    <citation type="journal article" date="2019" name="Int. J. Syst. Evol. Microbiol.">
        <title>The Global Catalogue of Microorganisms (GCM) 10K type strain sequencing project: providing services to taxonomists for standard genome sequencing and annotation.</title>
        <authorList>
            <consortium name="The Broad Institute Genomics Platform"/>
            <consortium name="The Broad Institute Genome Sequencing Center for Infectious Disease"/>
            <person name="Wu L."/>
            <person name="Ma J."/>
        </authorList>
    </citation>
    <scope>NUCLEOTIDE SEQUENCE [LARGE SCALE GENOMIC DNA]</scope>
    <source>
        <strain evidence="3">JCM 3369</strain>
    </source>
</reference>
<sequence>MSPAVRYLMIDCVGNPHSLAVFWGEALGRPVQGSAEGSFIELHEGEPGLSLFFRQGSEPRPAKGRLHLHLNPVDGTLAAEVDRLTGLGATLVSSHPRGSELGWVVLTDPEGNEFRVDSSDAEVAAFLERQRMSGG</sequence>
<dbReference type="CDD" id="cd06587">
    <property type="entry name" value="VOC"/>
    <property type="match status" value="1"/>
</dbReference>
<dbReference type="EMBL" id="JBHSXS010000020">
    <property type="protein sequence ID" value="MFC6883555.1"/>
    <property type="molecule type" value="Genomic_DNA"/>
</dbReference>
<feature type="domain" description="Glyoxalase-like" evidence="1">
    <location>
        <begin position="9"/>
        <end position="116"/>
    </location>
</feature>
<evidence type="ECO:0000313" key="2">
    <source>
        <dbReference type="EMBL" id="MFC6883555.1"/>
    </source>
</evidence>
<organism evidence="2 3">
    <name type="scientific">Actinomadura yumaensis</name>
    <dbReference type="NCBI Taxonomy" id="111807"/>
    <lineage>
        <taxon>Bacteria</taxon>
        <taxon>Bacillati</taxon>
        <taxon>Actinomycetota</taxon>
        <taxon>Actinomycetes</taxon>
        <taxon>Streptosporangiales</taxon>
        <taxon>Thermomonosporaceae</taxon>
        <taxon>Actinomadura</taxon>
    </lineage>
</organism>
<name>A0ABW2CQJ8_9ACTN</name>
<protein>
    <submittedName>
        <fullName evidence="2">VOC family protein</fullName>
    </submittedName>
</protein>
<dbReference type="Proteomes" id="UP001596380">
    <property type="component" value="Unassembled WGS sequence"/>
</dbReference>
<dbReference type="Gene3D" id="3.10.180.10">
    <property type="entry name" value="2,3-Dihydroxybiphenyl 1,2-Dioxygenase, domain 1"/>
    <property type="match status" value="1"/>
</dbReference>
<evidence type="ECO:0000259" key="1">
    <source>
        <dbReference type="Pfam" id="PF18029"/>
    </source>
</evidence>
<dbReference type="PANTHER" id="PTHR35908">
    <property type="entry name" value="HYPOTHETICAL FUSION PROTEIN"/>
    <property type="match status" value="1"/>
</dbReference>
<dbReference type="RefSeq" id="WP_160821179.1">
    <property type="nucleotide sequence ID" value="NZ_JBHSXE010000001.1"/>
</dbReference>
<dbReference type="PANTHER" id="PTHR35908:SF1">
    <property type="entry name" value="CONSERVED PROTEIN"/>
    <property type="match status" value="1"/>
</dbReference>
<dbReference type="SUPFAM" id="SSF54593">
    <property type="entry name" value="Glyoxalase/Bleomycin resistance protein/Dihydroxybiphenyl dioxygenase"/>
    <property type="match status" value="1"/>
</dbReference>
<comment type="caution">
    <text evidence="2">The sequence shown here is derived from an EMBL/GenBank/DDBJ whole genome shotgun (WGS) entry which is preliminary data.</text>
</comment>
<dbReference type="Pfam" id="PF18029">
    <property type="entry name" value="Glyoxalase_6"/>
    <property type="match status" value="1"/>
</dbReference>
<gene>
    <name evidence="2" type="ORF">ACFQKB_27605</name>
</gene>
<evidence type="ECO:0000313" key="3">
    <source>
        <dbReference type="Proteomes" id="UP001596380"/>
    </source>
</evidence>
<dbReference type="InterPro" id="IPR041581">
    <property type="entry name" value="Glyoxalase_6"/>
</dbReference>
<dbReference type="InterPro" id="IPR029068">
    <property type="entry name" value="Glyas_Bleomycin-R_OHBP_Dase"/>
</dbReference>
<keyword evidence="3" id="KW-1185">Reference proteome</keyword>
<proteinExistence type="predicted"/>
<accession>A0ABW2CQJ8</accession>